<keyword evidence="2" id="KW-1185">Reference proteome</keyword>
<proteinExistence type="predicted"/>
<dbReference type="AlphaFoldDB" id="A0AAV1A9C0"/>
<organism evidence="1 2">
    <name type="scientific">Vicia faba</name>
    <name type="common">Broad bean</name>
    <name type="synonym">Faba vulgaris</name>
    <dbReference type="NCBI Taxonomy" id="3906"/>
    <lineage>
        <taxon>Eukaryota</taxon>
        <taxon>Viridiplantae</taxon>
        <taxon>Streptophyta</taxon>
        <taxon>Embryophyta</taxon>
        <taxon>Tracheophyta</taxon>
        <taxon>Spermatophyta</taxon>
        <taxon>Magnoliopsida</taxon>
        <taxon>eudicotyledons</taxon>
        <taxon>Gunneridae</taxon>
        <taxon>Pentapetalae</taxon>
        <taxon>rosids</taxon>
        <taxon>fabids</taxon>
        <taxon>Fabales</taxon>
        <taxon>Fabaceae</taxon>
        <taxon>Papilionoideae</taxon>
        <taxon>50 kb inversion clade</taxon>
        <taxon>NPAAA clade</taxon>
        <taxon>Hologalegina</taxon>
        <taxon>IRL clade</taxon>
        <taxon>Fabeae</taxon>
        <taxon>Vicia</taxon>
    </lineage>
</organism>
<name>A0AAV1A9C0_VICFA</name>
<dbReference type="Proteomes" id="UP001157006">
    <property type="component" value="Chromosome 3"/>
</dbReference>
<reference evidence="1 2" key="1">
    <citation type="submission" date="2023-01" db="EMBL/GenBank/DDBJ databases">
        <authorList>
            <person name="Kreplak J."/>
        </authorList>
    </citation>
    <scope>NUCLEOTIDE SEQUENCE [LARGE SCALE GENOMIC DNA]</scope>
</reference>
<evidence type="ECO:0000313" key="2">
    <source>
        <dbReference type="Proteomes" id="UP001157006"/>
    </source>
</evidence>
<sequence>MITHKFQCRILYLCLVFFTVLLKLVLLEIQARFEGKFDFIRMGSSGSVLEVTGIITASQTIPRKFWLDKNHIHRLMWKSSLRCCIKGMIGPFGLLDLASEDPTERTVISLCVYRVVSRR</sequence>
<protein>
    <submittedName>
        <fullName evidence="1">Uncharacterized protein</fullName>
    </submittedName>
</protein>
<accession>A0AAV1A9C0</accession>
<dbReference type="Gene3D" id="2.60.120.560">
    <property type="entry name" value="Exo-inulinase, domain 1"/>
    <property type="match status" value="1"/>
</dbReference>
<dbReference type="EMBL" id="OX451738">
    <property type="protein sequence ID" value="CAI8606093.1"/>
    <property type="molecule type" value="Genomic_DNA"/>
</dbReference>
<gene>
    <name evidence="1" type="ORF">VFH_III213440</name>
</gene>
<evidence type="ECO:0000313" key="1">
    <source>
        <dbReference type="EMBL" id="CAI8606093.1"/>
    </source>
</evidence>